<name>A0ABU9GWL3_9GAMM</name>
<dbReference type="RefSeq" id="WP_341601487.1">
    <property type="nucleotide sequence ID" value="NZ_JBAKAW010000002.1"/>
</dbReference>
<evidence type="ECO:0000313" key="2">
    <source>
        <dbReference type="Proteomes" id="UP001371391"/>
    </source>
</evidence>
<dbReference type="Proteomes" id="UP001371391">
    <property type="component" value="Unassembled WGS sequence"/>
</dbReference>
<dbReference type="PANTHER" id="PTHR33415">
    <property type="entry name" value="PROTEIN EMBRYO DEFECTIVE 514"/>
    <property type="match status" value="1"/>
</dbReference>
<gene>
    <name evidence="1" type="ORF">V6257_02980</name>
</gene>
<sequence length="214" mass="24840">MAKSIIFGSFQFRTKKAATDEIRRRINAYETSEVLKKEDQLFFEELFKLHDEHDKKVGLGIKHIQVERDFNNNRCLYIHRVDGTKIDISWVHCVRPATIKSIVSMAFRRAVKEIIKDFKVKAISKGSCCPILKIPLNLKNSYVSYVKPSFDELLSEFLTLTNNTYESVELENPLSGDKDQRGKLKNLNIKTSWIKYHRSNSNLELWSAGANLRK</sequence>
<protein>
    <submittedName>
        <fullName evidence="1">DCL family protein</fullName>
    </submittedName>
</protein>
<evidence type="ECO:0000313" key="1">
    <source>
        <dbReference type="EMBL" id="MEL0653982.1"/>
    </source>
</evidence>
<comment type="caution">
    <text evidence="1">The sequence shown here is derived from an EMBL/GenBank/DDBJ whole genome shotgun (WGS) entry which is preliminary data.</text>
</comment>
<organism evidence="1 2">
    <name type="scientific">Pseudoalteromonas issachenkonii</name>
    <dbReference type="NCBI Taxonomy" id="152297"/>
    <lineage>
        <taxon>Bacteria</taxon>
        <taxon>Pseudomonadati</taxon>
        <taxon>Pseudomonadota</taxon>
        <taxon>Gammaproteobacteria</taxon>
        <taxon>Alteromonadales</taxon>
        <taxon>Pseudoalteromonadaceae</taxon>
        <taxon>Pseudoalteromonas</taxon>
    </lineage>
</organism>
<dbReference type="PANTHER" id="PTHR33415:SF12">
    <property type="entry name" value="PROTEIN EMBRYO DEFECTIVE 514"/>
    <property type="match status" value="1"/>
</dbReference>
<dbReference type="EMBL" id="JBAKAW010000002">
    <property type="protein sequence ID" value="MEL0653982.1"/>
    <property type="molecule type" value="Genomic_DNA"/>
</dbReference>
<dbReference type="Gene3D" id="3.10.450.40">
    <property type="match status" value="1"/>
</dbReference>
<proteinExistence type="predicted"/>
<accession>A0ABU9GWL3</accession>
<keyword evidence="2" id="KW-1185">Reference proteome</keyword>
<dbReference type="InterPro" id="IPR044673">
    <property type="entry name" value="DCL-like"/>
</dbReference>
<reference evidence="1 2" key="1">
    <citation type="submission" date="2024-02" db="EMBL/GenBank/DDBJ databases">
        <title>Bacteria isolated from the canopy kelp, Nereocystis luetkeana.</title>
        <authorList>
            <person name="Pfister C.A."/>
            <person name="Younker I.T."/>
            <person name="Light S.H."/>
        </authorList>
    </citation>
    <scope>NUCLEOTIDE SEQUENCE [LARGE SCALE GENOMIC DNA]</scope>
    <source>
        <strain evidence="1 2">TI.1.03</strain>
    </source>
</reference>
<dbReference type="Pfam" id="PF11523">
    <property type="entry name" value="DUF3223"/>
    <property type="match status" value="1"/>
</dbReference>